<proteinExistence type="predicted"/>
<keyword evidence="10" id="KW-0675">Receptor</keyword>
<keyword evidence="8 12" id="KW-1133">Transmembrane helix</keyword>
<keyword evidence="5" id="KW-0677">Repeat</keyword>
<feature type="transmembrane region" description="Helical" evidence="12">
    <location>
        <begin position="717"/>
        <end position="741"/>
    </location>
</feature>
<keyword evidence="9 12" id="KW-0472">Membrane</keyword>
<evidence type="ECO:0000256" key="3">
    <source>
        <dbReference type="ARBA" id="ARBA00022692"/>
    </source>
</evidence>
<keyword evidence="4 13" id="KW-0732">Signal</keyword>
<name>A0A8B9AHH4_PHODC</name>
<dbReference type="GO" id="GO:0016020">
    <property type="term" value="C:membrane"/>
    <property type="evidence" value="ECO:0007669"/>
    <property type="project" value="UniProtKB-SubCell"/>
</dbReference>
<dbReference type="InterPro" id="IPR001611">
    <property type="entry name" value="Leu-rich_rpt"/>
</dbReference>
<dbReference type="Pfam" id="PF00560">
    <property type="entry name" value="LRR_1"/>
    <property type="match status" value="5"/>
</dbReference>
<evidence type="ECO:0000256" key="9">
    <source>
        <dbReference type="ARBA" id="ARBA00023136"/>
    </source>
</evidence>
<dbReference type="InterPro" id="IPR013210">
    <property type="entry name" value="LRR_N_plant-typ"/>
</dbReference>
<organism evidence="15 16">
    <name type="scientific">Phoenix dactylifera</name>
    <name type="common">Date palm</name>
    <dbReference type="NCBI Taxonomy" id="42345"/>
    <lineage>
        <taxon>Eukaryota</taxon>
        <taxon>Viridiplantae</taxon>
        <taxon>Streptophyta</taxon>
        <taxon>Embryophyta</taxon>
        <taxon>Tracheophyta</taxon>
        <taxon>Spermatophyta</taxon>
        <taxon>Magnoliopsida</taxon>
        <taxon>Liliopsida</taxon>
        <taxon>Arecaceae</taxon>
        <taxon>Coryphoideae</taxon>
        <taxon>Phoeniceae</taxon>
        <taxon>Phoenix</taxon>
    </lineage>
</organism>
<dbReference type="InterPro" id="IPR003591">
    <property type="entry name" value="Leu-rich_rpt_typical-subtyp"/>
</dbReference>
<dbReference type="AlphaFoldDB" id="A0A8B9AHH4"/>
<dbReference type="SMART" id="SM00369">
    <property type="entry name" value="LRR_TYP"/>
    <property type="match status" value="6"/>
</dbReference>
<dbReference type="PANTHER" id="PTHR48053:SF22">
    <property type="entry name" value="MDIS1-INTERACTING RECEPTOR LIKE KINASE 2-LIKE"/>
    <property type="match status" value="1"/>
</dbReference>
<evidence type="ECO:0000256" key="4">
    <source>
        <dbReference type="ARBA" id="ARBA00022729"/>
    </source>
</evidence>
<reference evidence="16" key="2">
    <citation type="submission" date="2025-08" db="UniProtKB">
        <authorList>
            <consortium name="RefSeq"/>
        </authorList>
    </citation>
    <scope>IDENTIFICATION</scope>
    <source>
        <tissue evidence="16">Young leaves</tissue>
    </source>
</reference>
<evidence type="ECO:0000256" key="2">
    <source>
        <dbReference type="ARBA" id="ARBA00022614"/>
    </source>
</evidence>
<sequence length="751" mass="82569">MSEEEASLSCHFLLILSLILITGQAITAKDSPQNDKKVLLQLKHFLQNNNLIYRGSYAQWNESETSPCNWLGIGCSADGRVTHVDLSASSISGAIFPSFSLLTELAYLDLSANTIGGRIPSDLNNCVNLRYLNLSLNLLDGELNLTGLNKLETLDLGMNQFFGEIRSNFPAICQNLVTLNISTNNLTGEITGCFDQCPKLQYLDLRLNQFYGEIWDGFSKLREFVASDNNFTGEFFAESFRSDCGLEILELSTNSFDGVFPDSIANCSKLNHVSLWENSFTGRVPSGIGSLSQLEILILGKNSFDRDIPSELLNCSKLVFLDVGENNFGGEIQQIFGNFTTLRNLVLHTNQYTSGMESSGILKLPHLAGLDLSYNNFTGNLPVQINYMPSLKYLILAYNNFNGSIPPEYGNITGLQALDLSFNELTGSIPPTIGNLKSLLWLMLDNNSLTGEIPPEIGNCSSLLWLNLTNNRLTGKIPPEISGIGGDPVPTIETNRRDSLIAGFGDCLAVKRWIPDSYPPFSFVYVLMTRKNCQIIWGQLLKGHGLLPKFLNSNSPLQLLAISGNQLSGEVPPEIGRMRNLSLVYLNLNRLSGRLPPEIARLPLIVLNVSSNSFSGPIPPELGGIQCLQKLDLSCNNFSGEFPESLNRLTDLSKFNVSFNPLLSGVIPVTGQMATFDNDSFLGDPLISFSDARANPSPKTDGPISGHQKDSPRRGAFYVFLSLTVSFFLGLLGGFLVTFFLKKMIKIILRL</sequence>
<dbReference type="FunFam" id="3.80.10.10:FF:000691">
    <property type="entry name" value="Putative LRR receptor-like serine/threonine-protein kinase"/>
    <property type="match status" value="1"/>
</dbReference>
<dbReference type="SUPFAM" id="SSF52058">
    <property type="entry name" value="L domain-like"/>
    <property type="match status" value="1"/>
</dbReference>
<gene>
    <name evidence="16" type="primary">LOC103699166</name>
</gene>
<dbReference type="Gene3D" id="3.80.10.10">
    <property type="entry name" value="Ribonuclease Inhibitor"/>
    <property type="match status" value="5"/>
</dbReference>
<dbReference type="Pfam" id="PF08263">
    <property type="entry name" value="LRRNT_2"/>
    <property type="match status" value="1"/>
</dbReference>
<keyword evidence="6" id="KW-0547">Nucleotide-binding</keyword>
<dbReference type="InterPro" id="IPR051716">
    <property type="entry name" value="Plant_RL_S/T_kinase"/>
</dbReference>
<evidence type="ECO:0000256" key="10">
    <source>
        <dbReference type="ARBA" id="ARBA00023170"/>
    </source>
</evidence>
<evidence type="ECO:0000313" key="16">
    <source>
        <dbReference type="RefSeq" id="XP_038983443.1"/>
    </source>
</evidence>
<evidence type="ECO:0000259" key="14">
    <source>
        <dbReference type="Pfam" id="PF08263"/>
    </source>
</evidence>
<evidence type="ECO:0000313" key="15">
    <source>
        <dbReference type="Proteomes" id="UP000228380"/>
    </source>
</evidence>
<evidence type="ECO:0000256" key="1">
    <source>
        <dbReference type="ARBA" id="ARBA00004167"/>
    </source>
</evidence>
<keyword evidence="7" id="KW-0067">ATP-binding</keyword>
<dbReference type="PANTHER" id="PTHR48053">
    <property type="entry name" value="LEUCINE RICH REPEAT FAMILY PROTEIN, EXPRESSED"/>
    <property type="match status" value="1"/>
</dbReference>
<dbReference type="KEGG" id="pda:103699166"/>
<evidence type="ECO:0000256" key="7">
    <source>
        <dbReference type="ARBA" id="ARBA00022840"/>
    </source>
</evidence>
<dbReference type="GeneID" id="103699166"/>
<dbReference type="GO" id="GO:0005524">
    <property type="term" value="F:ATP binding"/>
    <property type="evidence" value="ECO:0007669"/>
    <property type="project" value="UniProtKB-KW"/>
</dbReference>
<evidence type="ECO:0000256" key="6">
    <source>
        <dbReference type="ARBA" id="ARBA00022741"/>
    </source>
</evidence>
<dbReference type="InterPro" id="IPR032675">
    <property type="entry name" value="LRR_dom_sf"/>
</dbReference>
<evidence type="ECO:0000256" key="12">
    <source>
        <dbReference type="SAM" id="Phobius"/>
    </source>
</evidence>
<keyword evidence="15" id="KW-1185">Reference proteome</keyword>
<dbReference type="Proteomes" id="UP000228380">
    <property type="component" value="Chromosome 6"/>
</dbReference>
<reference evidence="15" key="1">
    <citation type="journal article" date="2019" name="Nat. Commun.">
        <title>Genome-wide association mapping of date palm fruit traits.</title>
        <authorList>
            <person name="Hazzouri K.M."/>
            <person name="Gros-Balthazard M."/>
            <person name="Flowers J.M."/>
            <person name="Copetti D."/>
            <person name="Lemansour A."/>
            <person name="Lebrun M."/>
            <person name="Masmoudi K."/>
            <person name="Ferrand S."/>
            <person name="Dhar M.I."/>
            <person name="Fresquez Z.A."/>
            <person name="Rosas U."/>
            <person name="Zhang J."/>
            <person name="Talag J."/>
            <person name="Lee S."/>
            <person name="Kudrna D."/>
            <person name="Powell R.F."/>
            <person name="Leitch I.J."/>
            <person name="Krueger R.R."/>
            <person name="Wing R.A."/>
            <person name="Amiri K.M.A."/>
            <person name="Purugganan M.D."/>
        </authorList>
    </citation>
    <scope>NUCLEOTIDE SEQUENCE [LARGE SCALE GENOMIC DNA]</scope>
    <source>
        <strain evidence="15">cv. Khalas</strain>
    </source>
</reference>
<comment type="subcellular location">
    <subcellularLocation>
        <location evidence="1">Membrane</location>
        <topology evidence="1">Single-pass membrane protein</topology>
    </subcellularLocation>
</comment>
<dbReference type="FunFam" id="3.80.10.10:FF:000400">
    <property type="entry name" value="Nuclear pore complex protein NUP107"/>
    <property type="match status" value="1"/>
</dbReference>
<dbReference type="FunFam" id="3.80.10.10:FF:000041">
    <property type="entry name" value="LRR receptor-like serine/threonine-protein kinase ERECTA"/>
    <property type="match status" value="1"/>
</dbReference>
<keyword evidence="2" id="KW-0433">Leucine-rich repeat</keyword>
<feature type="chain" id="PRO_5034479626" evidence="13">
    <location>
        <begin position="26"/>
        <end position="751"/>
    </location>
</feature>
<evidence type="ECO:0000256" key="11">
    <source>
        <dbReference type="ARBA" id="ARBA00023180"/>
    </source>
</evidence>
<protein>
    <submittedName>
        <fullName evidence="16">Probable LRR receptor-like serine/threonine-protein kinase At1g74360</fullName>
    </submittedName>
</protein>
<dbReference type="OrthoDB" id="676979at2759"/>
<dbReference type="SUPFAM" id="SSF52047">
    <property type="entry name" value="RNI-like"/>
    <property type="match status" value="1"/>
</dbReference>
<keyword evidence="11" id="KW-0325">Glycoprotein</keyword>
<dbReference type="Pfam" id="PF13855">
    <property type="entry name" value="LRR_8"/>
    <property type="match status" value="3"/>
</dbReference>
<dbReference type="RefSeq" id="XP_038983443.1">
    <property type="nucleotide sequence ID" value="XM_039127515.1"/>
</dbReference>
<evidence type="ECO:0000256" key="5">
    <source>
        <dbReference type="ARBA" id="ARBA00022737"/>
    </source>
</evidence>
<keyword evidence="3 12" id="KW-0812">Transmembrane</keyword>
<feature type="signal peptide" evidence="13">
    <location>
        <begin position="1"/>
        <end position="25"/>
    </location>
</feature>
<accession>A0A8B9AHH4</accession>
<dbReference type="GO" id="GO:0004674">
    <property type="term" value="F:protein serine/threonine kinase activity"/>
    <property type="evidence" value="ECO:0007669"/>
    <property type="project" value="UniProtKB-EC"/>
</dbReference>
<evidence type="ECO:0000256" key="13">
    <source>
        <dbReference type="SAM" id="SignalP"/>
    </source>
</evidence>
<evidence type="ECO:0000256" key="8">
    <source>
        <dbReference type="ARBA" id="ARBA00022989"/>
    </source>
</evidence>
<feature type="domain" description="Leucine-rich repeat-containing N-terminal plant-type" evidence="14">
    <location>
        <begin position="33"/>
        <end position="76"/>
    </location>
</feature>